<evidence type="ECO:0000259" key="9">
    <source>
        <dbReference type="Pfam" id="PF18967"/>
    </source>
</evidence>
<keyword evidence="7 8" id="KW-0472">Membrane</keyword>
<evidence type="ECO:0000256" key="8">
    <source>
        <dbReference type="SAM" id="Phobius"/>
    </source>
</evidence>
<evidence type="ECO:0000256" key="3">
    <source>
        <dbReference type="ARBA" id="ARBA00022692"/>
    </source>
</evidence>
<evidence type="ECO:0000256" key="5">
    <source>
        <dbReference type="ARBA" id="ARBA00022989"/>
    </source>
</evidence>
<evidence type="ECO:0000256" key="4">
    <source>
        <dbReference type="ARBA" id="ARBA00022741"/>
    </source>
</evidence>
<keyword evidence="6" id="KW-0051">Antiviral defense</keyword>
<keyword evidence="2" id="KW-1003">Cell membrane</keyword>
<dbReference type="GO" id="GO:0051607">
    <property type="term" value="P:defense response to virus"/>
    <property type="evidence" value="ECO:0007669"/>
    <property type="project" value="UniProtKB-KW"/>
</dbReference>
<evidence type="ECO:0000256" key="2">
    <source>
        <dbReference type="ARBA" id="ARBA00022475"/>
    </source>
</evidence>
<comment type="subcellular location">
    <subcellularLocation>
        <location evidence="1">Cell membrane</location>
    </subcellularLocation>
</comment>
<keyword evidence="11" id="KW-1185">Reference proteome</keyword>
<protein>
    <recommendedName>
        <fullName evidence="9">Pycsar effector protein domain-containing protein</fullName>
    </recommendedName>
</protein>
<dbReference type="GO" id="GO:0000166">
    <property type="term" value="F:nucleotide binding"/>
    <property type="evidence" value="ECO:0007669"/>
    <property type="project" value="UniProtKB-KW"/>
</dbReference>
<sequence length="176" mass="19701">MTSPDSTAPKFQAIARASILSSIENKHTQYVSMADRRAQGLLTIAAVMSPIAISRISVPEFFPSVVVFLIGAAATIIAATLCLFPKRFRKIKPNDRFLLHFSYISRQDRDEYLSQMADAISDTTELANEVAKDLYHLSHDVLIPKFRWLRIAYASFVASLLISICLLVFNVLHLVD</sequence>
<evidence type="ECO:0000256" key="7">
    <source>
        <dbReference type="ARBA" id="ARBA00023136"/>
    </source>
</evidence>
<dbReference type="GO" id="GO:0005886">
    <property type="term" value="C:plasma membrane"/>
    <property type="evidence" value="ECO:0007669"/>
    <property type="project" value="UniProtKB-SubCell"/>
</dbReference>
<evidence type="ECO:0000313" key="10">
    <source>
        <dbReference type="EMBL" id="MBC2604873.1"/>
    </source>
</evidence>
<keyword evidence="5 8" id="KW-1133">Transmembrane helix</keyword>
<evidence type="ECO:0000256" key="1">
    <source>
        <dbReference type="ARBA" id="ARBA00004236"/>
    </source>
</evidence>
<gene>
    <name evidence="10" type="ORF">H5P27_02345</name>
</gene>
<name>A0A7X1B5E1_9BACT</name>
<dbReference type="Proteomes" id="UP000526501">
    <property type="component" value="Unassembled WGS sequence"/>
</dbReference>
<feature type="transmembrane region" description="Helical" evidence="8">
    <location>
        <begin position="40"/>
        <end position="58"/>
    </location>
</feature>
<keyword evidence="4" id="KW-0547">Nucleotide-binding</keyword>
<feature type="transmembrane region" description="Helical" evidence="8">
    <location>
        <begin position="64"/>
        <end position="84"/>
    </location>
</feature>
<feature type="domain" description="Pycsar effector protein" evidence="9">
    <location>
        <begin position="25"/>
        <end position="169"/>
    </location>
</feature>
<keyword evidence="3 8" id="KW-0812">Transmembrane</keyword>
<organism evidence="10 11">
    <name type="scientific">Pelagicoccus albus</name>
    <dbReference type="NCBI Taxonomy" id="415222"/>
    <lineage>
        <taxon>Bacteria</taxon>
        <taxon>Pseudomonadati</taxon>
        <taxon>Verrucomicrobiota</taxon>
        <taxon>Opitutia</taxon>
        <taxon>Puniceicoccales</taxon>
        <taxon>Pelagicoccaceae</taxon>
        <taxon>Pelagicoccus</taxon>
    </lineage>
</organism>
<proteinExistence type="predicted"/>
<evidence type="ECO:0000313" key="11">
    <source>
        <dbReference type="Proteomes" id="UP000526501"/>
    </source>
</evidence>
<dbReference type="Pfam" id="PF18967">
    <property type="entry name" value="PycTM"/>
    <property type="match status" value="1"/>
</dbReference>
<dbReference type="InterPro" id="IPR043760">
    <property type="entry name" value="PycTM_dom"/>
</dbReference>
<reference evidence="10 11" key="1">
    <citation type="submission" date="2020-07" db="EMBL/GenBank/DDBJ databases">
        <authorList>
            <person name="Feng X."/>
        </authorList>
    </citation>
    <scope>NUCLEOTIDE SEQUENCE [LARGE SCALE GENOMIC DNA]</scope>
    <source>
        <strain evidence="10 11">JCM23202</strain>
    </source>
</reference>
<dbReference type="RefSeq" id="WP_185658766.1">
    <property type="nucleotide sequence ID" value="NZ_CAWPOO010000005.1"/>
</dbReference>
<comment type="caution">
    <text evidence="10">The sequence shown here is derived from an EMBL/GenBank/DDBJ whole genome shotgun (WGS) entry which is preliminary data.</text>
</comment>
<evidence type="ECO:0000256" key="6">
    <source>
        <dbReference type="ARBA" id="ARBA00023118"/>
    </source>
</evidence>
<dbReference type="AlphaFoldDB" id="A0A7X1B5E1"/>
<feature type="transmembrane region" description="Helical" evidence="8">
    <location>
        <begin position="151"/>
        <end position="175"/>
    </location>
</feature>
<accession>A0A7X1B5E1</accession>
<dbReference type="EMBL" id="JACHVC010000005">
    <property type="protein sequence ID" value="MBC2604873.1"/>
    <property type="molecule type" value="Genomic_DNA"/>
</dbReference>